<dbReference type="PANTHER" id="PTHR40636:SF1">
    <property type="entry name" value="CSBD-LIKE DOMAIN-CONTAINING PROTEIN"/>
    <property type="match status" value="1"/>
</dbReference>
<reference evidence="1" key="1">
    <citation type="submission" date="2020-04" db="EMBL/GenBank/DDBJ databases">
        <title>Genome Assembly and Annotation of Botryosphaeria dothidea sdau 11-99, a Latent Pathogen of Apple Fruit Ring Rot in China.</title>
        <authorList>
            <person name="Yu C."/>
            <person name="Diao Y."/>
            <person name="Lu Q."/>
            <person name="Zhao J."/>
            <person name="Cui S."/>
            <person name="Peng C."/>
            <person name="He B."/>
            <person name="Liu H."/>
        </authorList>
    </citation>
    <scope>NUCLEOTIDE SEQUENCE [LARGE SCALE GENOMIC DNA]</scope>
    <source>
        <strain evidence="1">Sdau11-99</strain>
    </source>
</reference>
<dbReference type="PANTHER" id="PTHR40636">
    <property type="entry name" value="CSBD-LIKE DOMAIN-CONTAINING PROTEIN"/>
    <property type="match status" value="1"/>
</dbReference>
<dbReference type="Proteomes" id="UP000572817">
    <property type="component" value="Unassembled WGS sequence"/>
</dbReference>
<evidence type="ECO:0000313" key="2">
    <source>
        <dbReference type="Proteomes" id="UP000572817"/>
    </source>
</evidence>
<evidence type="ECO:0000313" key="1">
    <source>
        <dbReference type="EMBL" id="KAF4305996.1"/>
    </source>
</evidence>
<accession>A0A8H4N4U2</accession>
<protein>
    <recommendedName>
        <fullName evidence="3">Pentatricopeptide repeat protein</fullName>
    </recommendedName>
</protein>
<dbReference type="OrthoDB" id="2565331at2759"/>
<dbReference type="EMBL" id="WWBZ02000040">
    <property type="protein sequence ID" value="KAF4305996.1"/>
    <property type="molecule type" value="Genomic_DNA"/>
</dbReference>
<name>A0A8H4N4U2_9PEZI</name>
<proteinExistence type="predicted"/>
<comment type="caution">
    <text evidence="1">The sequence shown here is derived from an EMBL/GenBank/DDBJ whole genome shotgun (WGS) entry which is preliminary data.</text>
</comment>
<evidence type="ECO:0008006" key="3">
    <source>
        <dbReference type="Google" id="ProtNLM"/>
    </source>
</evidence>
<sequence>MVFYDRMIERYAAVHDTGKMTTFLTHMSKQGLTPGWPALQAVVVKLADIGDWERFDEIVNDVQTGSGIARRGLRKSDENVIDRFWSNDSGVSSGVKFVTSTIGNTVGGLTNTVGGVVGAAGRGIGETLEGATGSAGRPVARGVADAATGVEDGSNRIAKGVKDAGQGK</sequence>
<dbReference type="AlphaFoldDB" id="A0A8H4N4U2"/>
<organism evidence="1 2">
    <name type="scientific">Botryosphaeria dothidea</name>
    <dbReference type="NCBI Taxonomy" id="55169"/>
    <lineage>
        <taxon>Eukaryota</taxon>
        <taxon>Fungi</taxon>
        <taxon>Dikarya</taxon>
        <taxon>Ascomycota</taxon>
        <taxon>Pezizomycotina</taxon>
        <taxon>Dothideomycetes</taxon>
        <taxon>Dothideomycetes incertae sedis</taxon>
        <taxon>Botryosphaeriales</taxon>
        <taxon>Botryosphaeriaceae</taxon>
        <taxon>Botryosphaeria</taxon>
    </lineage>
</organism>
<gene>
    <name evidence="1" type="ORF">GTA08_BOTSDO07197</name>
</gene>
<keyword evidence="2" id="KW-1185">Reference proteome</keyword>